<reference evidence="2 3" key="1">
    <citation type="submission" date="2021-01" db="EMBL/GenBank/DDBJ databases">
        <title>Cercospora kikuchii MAFF 305040 whole genome shotgun sequence.</title>
        <authorList>
            <person name="Kashiwa T."/>
            <person name="Suzuki T."/>
        </authorList>
    </citation>
    <scope>NUCLEOTIDE SEQUENCE [LARGE SCALE GENOMIC DNA]</scope>
    <source>
        <strain evidence="2 3">MAFF 305040</strain>
    </source>
</reference>
<dbReference type="AlphaFoldDB" id="A0A9P3CDB2"/>
<name>A0A9P3CDB2_9PEZI</name>
<comment type="caution">
    <text evidence="2">The sequence shown here is derived from an EMBL/GenBank/DDBJ whole genome shotgun (WGS) entry which is preliminary data.</text>
</comment>
<evidence type="ECO:0000313" key="2">
    <source>
        <dbReference type="EMBL" id="GIZ40834.1"/>
    </source>
</evidence>
<evidence type="ECO:0000313" key="3">
    <source>
        <dbReference type="Proteomes" id="UP000825890"/>
    </source>
</evidence>
<proteinExistence type="predicted"/>
<dbReference type="OrthoDB" id="3648900at2759"/>
<keyword evidence="3" id="KW-1185">Reference proteome</keyword>
<dbReference type="Proteomes" id="UP000825890">
    <property type="component" value="Unassembled WGS sequence"/>
</dbReference>
<evidence type="ECO:0000256" key="1">
    <source>
        <dbReference type="SAM" id="MobiDB-lite"/>
    </source>
</evidence>
<dbReference type="EMBL" id="BOLY01000002">
    <property type="protein sequence ID" value="GIZ40834.1"/>
    <property type="molecule type" value="Genomic_DNA"/>
</dbReference>
<organism evidence="2 3">
    <name type="scientific">Cercospora kikuchii</name>
    <dbReference type="NCBI Taxonomy" id="84275"/>
    <lineage>
        <taxon>Eukaryota</taxon>
        <taxon>Fungi</taxon>
        <taxon>Dikarya</taxon>
        <taxon>Ascomycota</taxon>
        <taxon>Pezizomycotina</taxon>
        <taxon>Dothideomycetes</taxon>
        <taxon>Dothideomycetidae</taxon>
        <taxon>Mycosphaerellales</taxon>
        <taxon>Mycosphaerellaceae</taxon>
        <taxon>Cercospora</taxon>
    </lineage>
</organism>
<protein>
    <submittedName>
        <fullName evidence="2">Uncharacterized protein</fullName>
    </submittedName>
</protein>
<feature type="region of interest" description="Disordered" evidence="1">
    <location>
        <begin position="1"/>
        <end position="69"/>
    </location>
</feature>
<dbReference type="RefSeq" id="XP_044655321.1">
    <property type="nucleotide sequence ID" value="XM_044799386.1"/>
</dbReference>
<dbReference type="GeneID" id="68289732"/>
<sequence>MPRTRVDTRNNVGFQPRPSRAPLAMDQGAADTTTAAADKSEGALVTAAEASTTAKEPAAGPDDQTPEKPFEFLELPPELRNAIYALVVEDHPIVIPHNHRRRVKITSGLIRVNKMIHDEIRSYATLEAPVIRAQAIDFCFGHVITYLNRLGETQLKQLEHGSDMQRSTAQTIKIKLVFTTYCPKYHELDRWLDRFDVSAKRAATVRFEYEATEADGNNFELRTFRDNVNFTLDWRLKYSPERSRAEAVTIKSAFEAARKLRDTTQT</sequence>
<gene>
    <name evidence="2" type="ORF">CKM354_000415700</name>
</gene>
<accession>A0A9P3CDB2</accession>